<dbReference type="Proteomes" id="UP001276761">
    <property type="component" value="Unassembled WGS sequence"/>
</dbReference>
<dbReference type="Gene3D" id="3.40.50.300">
    <property type="entry name" value="P-loop containing nucleotide triphosphate hydrolases"/>
    <property type="match status" value="1"/>
</dbReference>
<dbReference type="SUPFAM" id="SSF52540">
    <property type="entry name" value="P-loop containing nucleoside triphosphate hydrolases"/>
    <property type="match status" value="1"/>
</dbReference>
<dbReference type="EMBL" id="JAWXXT010000002">
    <property type="protein sequence ID" value="MDX5979568.1"/>
    <property type="molecule type" value="Genomic_DNA"/>
</dbReference>
<organism evidence="1 2">
    <name type="scientific">Vreelandella alkaliphila</name>
    <dbReference type="NCBI Taxonomy" id="272774"/>
    <lineage>
        <taxon>Bacteria</taxon>
        <taxon>Pseudomonadati</taxon>
        <taxon>Pseudomonadota</taxon>
        <taxon>Gammaproteobacteria</taxon>
        <taxon>Oceanospirillales</taxon>
        <taxon>Halomonadaceae</taxon>
        <taxon>Vreelandella</taxon>
    </lineage>
</organism>
<gene>
    <name evidence="1" type="ORF">SIL78_18635</name>
</gene>
<sequence>MILVINTKGGSGKSTASMQLLAPWVLSRTGKAALVELDDENHDSADFTDSAIHSERVKVGKEVDAEYAIDELINRTDDSFVIADIGGNRTSAMALQHIGARGYDAFIDLIVIPVSGPGQDVLNAKKTLDHVRTLMPDYDGKVLMVMTRTTTTDVRSVRRRMPDAFNLLDREKLAGPIILPTDNSFPMSRMLKMSVWEIGQQGEELKGQLRNAMKGARNNPQQREELAMLNSVVSDSLVMHEHLEAQFAELDKVLDLRAAMRGDIQEDAPAEKETKAKAAKTA</sequence>
<comment type="caution">
    <text evidence="1">The sequence shown here is derived from an EMBL/GenBank/DDBJ whole genome shotgun (WGS) entry which is preliminary data.</text>
</comment>
<proteinExistence type="predicted"/>
<dbReference type="RefSeq" id="WP_198349971.1">
    <property type="nucleotide sequence ID" value="NZ_JABASV010000012.1"/>
</dbReference>
<dbReference type="InterPro" id="IPR027417">
    <property type="entry name" value="P-loop_NTPase"/>
</dbReference>
<dbReference type="GeneID" id="303167556"/>
<evidence type="ECO:0000313" key="1">
    <source>
        <dbReference type="EMBL" id="MDX5979568.1"/>
    </source>
</evidence>
<protein>
    <submittedName>
        <fullName evidence="1">Division plane positioning ATPase MipZ</fullName>
    </submittedName>
</protein>
<evidence type="ECO:0000313" key="2">
    <source>
        <dbReference type="Proteomes" id="UP001276761"/>
    </source>
</evidence>
<accession>A0AAJ2S4G5</accession>
<reference evidence="1" key="1">
    <citation type="submission" date="2023-11" db="EMBL/GenBank/DDBJ databases">
        <title>MicrobeMod: A computational toolkit for identifying prokaryotic methylation and restriction-modification with nanopore sequencing.</title>
        <authorList>
            <person name="Crits-Christoph A."/>
            <person name="Kang S.C."/>
            <person name="Lee H."/>
            <person name="Ostrov N."/>
        </authorList>
    </citation>
    <scope>NUCLEOTIDE SEQUENCE</scope>
    <source>
        <strain evidence="1">ATCC BAA-953</strain>
    </source>
</reference>
<name>A0AAJ2S4G5_9GAMM</name>
<dbReference type="AlphaFoldDB" id="A0AAJ2S4G5"/>